<feature type="domain" description="Protein ENHANCED DISEASE RESISTANCE 2 C-terminal" evidence="2">
    <location>
        <begin position="157"/>
        <end position="398"/>
    </location>
</feature>
<proteinExistence type="predicted"/>
<dbReference type="PANTHER" id="PTHR31558">
    <property type="entry name" value="CW14 PROTEIN"/>
    <property type="match status" value="1"/>
</dbReference>
<keyword evidence="1" id="KW-0472">Membrane</keyword>
<evidence type="ECO:0000313" key="3">
    <source>
        <dbReference type="EMBL" id="CAD9774810.1"/>
    </source>
</evidence>
<dbReference type="PANTHER" id="PTHR31558:SF3">
    <property type="entry name" value="CW14 PROTEIN"/>
    <property type="match status" value="1"/>
</dbReference>
<gene>
    <name evidence="3" type="ORF">LSP00402_LOCUS18805</name>
</gene>
<feature type="transmembrane region" description="Helical" evidence="1">
    <location>
        <begin position="39"/>
        <end position="63"/>
    </location>
</feature>
<keyword evidence="1" id="KW-1133">Transmembrane helix</keyword>
<name>A0A7S2XIA2_9EUKA</name>
<dbReference type="EMBL" id="HBHP01030558">
    <property type="protein sequence ID" value="CAD9774810.1"/>
    <property type="molecule type" value="Transcribed_RNA"/>
</dbReference>
<organism evidence="3">
    <name type="scientific">Lotharella oceanica</name>
    <dbReference type="NCBI Taxonomy" id="641309"/>
    <lineage>
        <taxon>Eukaryota</taxon>
        <taxon>Sar</taxon>
        <taxon>Rhizaria</taxon>
        <taxon>Cercozoa</taxon>
        <taxon>Chlorarachniophyceae</taxon>
        <taxon>Lotharella</taxon>
    </lineage>
</organism>
<dbReference type="InterPro" id="IPR009769">
    <property type="entry name" value="EDR2_C"/>
</dbReference>
<keyword evidence="1" id="KW-0812">Transmembrane</keyword>
<dbReference type="AlphaFoldDB" id="A0A7S2XIA2"/>
<reference evidence="3" key="1">
    <citation type="submission" date="2021-01" db="EMBL/GenBank/DDBJ databases">
        <authorList>
            <person name="Corre E."/>
            <person name="Pelletier E."/>
            <person name="Niang G."/>
            <person name="Scheremetjew M."/>
            <person name="Finn R."/>
            <person name="Kale V."/>
            <person name="Holt S."/>
            <person name="Cochrane G."/>
            <person name="Meng A."/>
            <person name="Brown T."/>
            <person name="Cohen L."/>
        </authorList>
    </citation>
    <scope>NUCLEOTIDE SEQUENCE</scope>
    <source>
        <strain evidence="3">CCMP622</strain>
    </source>
</reference>
<sequence>MMDRRVGIPLPIQGTNMFYIVASLTILASLLLRTMSTMSCLLTFVLVSVPLYGIIVAGIPFSIDLVLSFDHAQQWPPAPLHDKQRSMQRSINDRRQQVTQSILRNAAGNATANADVNSSVENPVDSKCDAPVERKSEVYAPQKVVPGWSKMPPSLFANLEAKEFQVRCGPDYARNKKKAASLPAFYDFREADIFCCQGAGACIHIAEHIDLSKYVPDKKEGWVNGAPRVIVSCLQFSVDDENGGWFGKPEKSRTKTYGFIMFFTLNETGMKAMAENTNQANLFRRFCREEVEYTRFKTIIKIRDKEKLGLPFMLRKSMDQLDGKPFLAGKPKDGKAFRFIGDCYMEFDTLTQNYSYLARKGIGTCKGKLILLKFHYGFAVEAQKDEEMPEQVLGCIQLGPGVDYLKMAAEMNWALTKKF</sequence>
<evidence type="ECO:0000259" key="2">
    <source>
        <dbReference type="Pfam" id="PF07059"/>
    </source>
</evidence>
<evidence type="ECO:0000256" key="1">
    <source>
        <dbReference type="SAM" id="Phobius"/>
    </source>
</evidence>
<protein>
    <recommendedName>
        <fullName evidence="2">Protein ENHANCED DISEASE RESISTANCE 2 C-terminal domain-containing protein</fullName>
    </recommendedName>
</protein>
<accession>A0A7S2XIA2</accession>
<dbReference type="Pfam" id="PF07059">
    <property type="entry name" value="EDR2_C"/>
    <property type="match status" value="1"/>
</dbReference>
<feature type="transmembrane region" description="Helical" evidence="1">
    <location>
        <begin position="12"/>
        <end position="32"/>
    </location>
</feature>